<reference evidence="1 2" key="1">
    <citation type="submission" date="2024-09" db="EMBL/GenBank/DDBJ databases">
        <title>Rethinking Asexuality: The Enigmatic Case of Functional Sexual Genes in Lepraria (Stereocaulaceae).</title>
        <authorList>
            <person name="Doellman M."/>
            <person name="Sun Y."/>
            <person name="Barcenas-Pena A."/>
            <person name="Lumbsch H.T."/>
            <person name="Grewe F."/>
        </authorList>
    </citation>
    <scope>NUCLEOTIDE SEQUENCE [LARGE SCALE GENOMIC DNA]</scope>
    <source>
        <strain evidence="1 2">Mercado 3170</strain>
    </source>
</reference>
<proteinExistence type="predicted"/>
<organism evidence="1 2">
    <name type="scientific">Stereocaulon virgatum</name>
    <dbReference type="NCBI Taxonomy" id="373712"/>
    <lineage>
        <taxon>Eukaryota</taxon>
        <taxon>Fungi</taxon>
        <taxon>Dikarya</taxon>
        <taxon>Ascomycota</taxon>
        <taxon>Pezizomycotina</taxon>
        <taxon>Lecanoromycetes</taxon>
        <taxon>OSLEUM clade</taxon>
        <taxon>Lecanoromycetidae</taxon>
        <taxon>Lecanorales</taxon>
        <taxon>Lecanorineae</taxon>
        <taxon>Stereocaulaceae</taxon>
        <taxon>Stereocaulon</taxon>
    </lineage>
</organism>
<evidence type="ECO:0000313" key="1">
    <source>
        <dbReference type="EMBL" id="KAL2042249.1"/>
    </source>
</evidence>
<accession>A0ABR4A9W4</accession>
<dbReference type="EMBL" id="JBEFKJ010000014">
    <property type="protein sequence ID" value="KAL2042249.1"/>
    <property type="molecule type" value="Genomic_DNA"/>
</dbReference>
<gene>
    <name evidence="1" type="ORF">N7G274_004737</name>
</gene>
<name>A0ABR4A9W4_9LECA</name>
<evidence type="ECO:0000313" key="2">
    <source>
        <dbReference type="Proteomes" id="UP001590950"/>
    </source>
</evidence>
<dbReference type="Proteomes" id="UP001590950">
    <property type="component" value="Unassembled WGS sequence"/>
</dbReference>
<protein>
    <submittedName>
        <fullName evidence="1">Uncharacterized protein</fullName>
    </submittedName>
</protein>
<comment type="caution">
    <text evidence="1">The sequence shown here is derived from an EMBL/GenBank/DDBJ whole genome shotgun (WGS) entry which is preliminary data.</text>
</comment>
<sequence length="99" mass="11162">MGSMIYSAMYRFNAVTHASFDVKGTQLDQMRRRFDHSCSLHRVAKVRYSVSLSKASTILYLMLVASDLRRSLSCRSSRKADLVHCISFNGRGNPESILG</sequence>
<keyword evidence="2" id="KW-1185">Reference proteome</keyword>